<protein>
    <recommendedName>
        <fullName evidence="2">15-cis-phytoene synthase</fullName>
        <ecNumber evidence="2">2.5.1.32</ecNumber>
    </recommendedName>
</protein>
<dbReference type="Pfam" id="PF00494">
    <property type="entry name" value="SQS_PSY"/>
    <property type="match status" value="1"/>
</dbReference>
<comment type="catalytic activity">
    <reaction evidence="1">
        <text>2 (2E,6E,10E)-geranylgeranyl diphosphate = 15-cis-phytoene + 2 diphosphate</text>
        <dbReference type="Rhea" id="RHEA:34475"/>
        <dbReference type="ChEBI" id="CHEBI:27787"/>
        <dbReference type="ChEBI" id="CHEBI:33019"/>
        <dbReference type="ChEBI" id="CHEBI:58756"/>
        <dbReference type="EC" id="2.5.1.32"/>
    </reaction>
</comment>
<sequence length="292" mass="32200">MTNSAAARQAFSYCVQQVRRYDYANYLCLLHLPPEVRKAAFAIRAFNVETARVGDNTREIQLGVMRLFWWKDTIDGIYKKTPVEHPVAQALSSVLAEHRLSKQWFSRLIEARVTDLEATAPPVSMAEVERYAENTASVILYLTLEAAGIRSTAADHAASHIGKAAGIGLLLRGTPVHGSRRRTYIPIDIAAKHGLSQEDIYRGQNREALADAVHEVASFANAHLVHARGLASTVPKGAVTVLLPAVPAGLLLQSLEKCNFNVFDSKLNSGVCGVSPLWMQLQQRWHAFRGSY</sequence>
<dbReference type="EC" id="2.5.1.32" evidence="2"/>
<reference evidence="4" key="1">
    <citation type="submission" date="2016-03" db="EMBL/GenBank/DDBJ databases">
        <title>Mechanisms controlling the formation of the plant cell surface in tip-growing cells are functionally conserved among land plants.</title>
        <authorList>
            <person name="Honkanen S."/>
            <person name="Jones V.A."/>
            <person name="Morieri G."/>
            <person name="Champion C."/>
            <person name="Hetherington A.J."/>
            <person name="Kelly S."/>
            <person name="Saint-Marcoux D."/>
            <person name="Proust H."/>
            <person name="Prescott H."/>
            <person name="Dolan L."/>
        </authorList>
    </citation>
    <scope>NUCLEOTIDE SEQUENCE [LARGE SCALE GENOMIC DNA]</scope>
    <source>
        <tissue evidence="4">Whole gametophyte</tissue>
    </source>
</reference>
<dbReference type="EMBL" id="LVLJ01001092">
    <property type="protein sequence ID" value="OAE31464.1"/>
    <property type="molecule type" value="Genomic_DNA"/>
</dbReference>
<dbReference type="GO" id="GO:0046905">
    <property type="term" value="F:15-cis-phytoene synthase activity"/>
    <property type="evidence" value="ECO:0007669"/>
    <property type="project" value="UniProtKB-EC"/>
</dbReference>
<comment type="caution">
    <text evidence="4">The sequence shown here is derived from an EMBL/GenBank/DDBJ whole genome shotgun (WGS) entry which is preliminary data.</text>
</comment>
<accession>A0A176WEX6</accession>
<gene>
    <name evidence="4" type="ORF">AXG93_3128s1010</name>
</gene>
<dbReference type="FunFam" id="1.10.600.10:FF:000022">
    <property type="entry name" value="NADH dehydrogenase complex assembly factor 6-like protein"/>
    <property type="match status" value="1"/>
</dbReference>
<evidence type="ECO:0000313" key="5">
    <source>
        <dbReference type="Proteomes" id="UP000077202"/>
    </source>
</evidence>
<dbReference type="Proteomes" id="UP000077202">
    <property type="component" value="Unassembled WGS sequence"/>
</dbReference>
<dbReference type="InterPro" id="IPR002060">
    <property type="entry name" value="Squ/phyt_synthse"/>
</dbReference>
<keyword evidence="3" id="KW-0125">Carotenoid biosynthesis</keyword>
<proteinExistence type="predicted"/>
<dbReference type="Gene3D" id="1.10.600.10">
    <property type="entry name" value="Farnesyl Diphosphate Synthase"/>
    <property type="match status" value="1"/>
</dbReference>
<organism evidence="4 5">
    <name type="scientific">Marchantia polymorpha subsp. ruderalis</name>
    <dbReference type="NCBI Taxonomy" id="1480154"/>
    <lineage>
        <taxon>Eukaryota</taxon>
        <taxon>Viridiplantae</taxon>
        <taxon>Streptophyta</taxon>
        <taxon>Embryophyta</taxon>
        <taxon>Marchantiophyta</taxon>
        <taxon>Marchantiopsida</taxon>
        <taxon>Marchantiidae</taxon>
        <taxon>Marchantiales</taxon>
        <taxon>Marchantiaceae</taxon>
        <taxon>Marchantia</taxon>
    </lineage>
</organism>
<evidence type="ECO:0000256" key="1">
    <source>
        <dbReference type="ARBA" id="ARBA00001805"/>
    </source>
</evidence>
<evidence type="ECO:0000313" key="4">
    <source>
        <dbReference type="EMBL" id="OAE31464.1"/>
    </source>
</evidence>
<keyword evidence="5" id="KW-1185">Reference proteome</keyword>
<evidence type="ECO:0000256" key="2">
    <source>
        <dbReference type="ARBA" id="ARBA00012396"/>
    </source>
</evidence>
<name>A0A176WEX6_MARPO</name>
<dbReference type="AlphaFoldDB" id="A0A176WEX6"/>
<dbReference type="GO" id="GO:0016117">
    <property type="term" value="P:carotenoid biosynthetic process"/>
    <property type="evidence" value="ECO:0007669"/>
    <property type="project" value="UniProtKB-KW"/>
</dbReference>
<dbReference type="InterPro" id="IPR008949">
    <property type="entry name" value="Isoprenoid_synthase_dom_sf"/>
</dbReference>
<dbReference type="PANTHER" id="PTHR31480">
    <property type="entry name" value="BIFUNCTIONAL LYCOPENE CYCLASE/PHYTOENE SYNTHASE"/>
    <property type="match status" value="1"/>
</dbReference>
<evidence type="ECO:0000256" key="3">
    <source>
        <dbReference type="ARBA" id="ARBA00022746"/>
    </source>
</evidence>
<dbReference type="SUPFAM" id="SSF48576">
    <property type="entry name" value="Terpenoid synthases"/>
    <property type="match status" value="1"/>
</dbReference>